<dbReference type="Proteomes" id="UP000001213">
    <property type="component" value="Chromosome"/>
</dbReference>
<dbReference type="HOGENOM" id="CLU_2541605_0_0_11"/>
<feature type="transmembrane region" description="Helical" evidence="1">
    <location>
        <begin position="45"/>
        <end position="68"/>
    </location>
</feature>
<sequence>MSADENPGTATEKGAPRRFSPALLVAGLIALTIAVWGAAGGPSLISAGTLLAVVVIGAVAIAGLMLIIKPGKNSPTDQPPNTP</sequence>
<accession>D5UUH5</accession>
<reference evidence="3" key="1">
    <citation type="submission" date="2010-03" db="EMBL/GenBank/DDBJ databases">
        <title>The complete chromosome of Tsukamurella paurometabola DSM 20162.</title>
        <authorList>
            <consortium name="US DOE Joint Genome Institute (JGI-PGF)"/>
            <person name="Lucas S."/>
            <person name="Copeland A."/>
            <person name="Lapidus A."/>
            <person name="Glavina del Rio T."/>
            <person name="Dalin E."/>
            <person name="Tice H."/>
            <person name="Bruce D."/>
            <person name="Goodwin L."/>
            <person name="Pitluck S."/>
            <person name="Kyrpides N."/>
            <person name="Mavromatis K."/>
            <person name="Ivanova N."/>
            <person name="Mikhailova N."/>
            <person name="Munk A.C."/>
            <person name="Brettin T."/>
            <person name="Detter J.C."/>
            <person name="Tapia R."/>
            <person name="Han C."/>
            <person name="Larimer F."/>
            <person name="Land M."/>
            <person name="Hauser L."/>
            <person name="Markowitz V."/>
            <person name="Cheng J.-F."/>
            <person name="Hugenholtz P."/>
            <person name="Woyke T."/>
            <person name="Wu D."/>
            <person name="Jando M."/>
            <person name="Brambilla E."/>
            <person name="Klenk H.-P."/>
            <person name="Eisen J.A."/>
        </authorList>
    </citation>
    <scope>NUCLEOTIDE SEQUENCE [LARGE SCALE GENOMIC DNA]</scope>
    <source>
        <strain evidence="3">ATCC 8368 / DSM 20162 / CCUG 35730 / CIP 100753 / JCM 10117 / KCTC 9821 / NBRC 16120 / NCIMB 702349 / NCTC 13040</strain>
    </source>
</reference>
<gene>
    <name evidence="2" type="ordered locus">Tpau_0912</name>
</gene>
<feature type="transmembrane region" description="Helical" evidence="1">
    <location>
        <begin position="21"/>
        <end position="39"/>
    </location>
</feature>
<keyword evidence="1" id="KW-1133">Transmembrane helix</keyword>
<dbReference type="KEGG" id="tpr:Tpau_0912"/>
<keyword evidence="3" id="KW-1185">Reference proteome</keyword>
<evidence type="ECO:0000313" key="3">
    <source>
        <dbReference type="Proteomes" id="UP000001213"/>
    </source>
</evidence>
<dbReference type="STRING" id="521096.Tpau_0912"/>
<dbReference type="EMBL" id="CP001966">
    <property type="protein sequence ID" value="ADG77546.1"/>
    <property type="molecule type" value="Genomic_DNA"/>
</dbReference>
<proteinExistence type="predicted"/>
<reference evidence="2 3" key="2">
    <citation type="journal article" date="2011" name="Stand. Genomic Sci.">
        <title>Complete genome sequence of Tsukamurella paurometabola type strain (no. 33).</title>
        <authorList>
            <person name="Munk A.C."/>
            <person name="Lapidus A."/>
            <person name="Lucas S."/>
            <person name="Nolan M."/>
            <person name="Tice H."/>
            <person name="Cheng J.F."/>
            <person name="Del Rio T.G."/>
            <person name="Goodwin L."/>
            <person name="Pitluck S."/>
            <person name="Liolios K."/>
            <person name="Huntemann M."/>
            <person name="Ivanova N."/>
            <person name="Mavromatis K."/>
            <person name="Mikhailova N."/>
            <person name="Pati A."/>
            <person name="Chen A."/>
            <person name="Palaniappan K."/>
            <person name="Tapia R."/>
            <person name="Han C."/>
            <person name="Land M."/>
            <person name="Hauser L."/>
            <person name="Chang Y.J."/>
            <person name="Jeffries C.D."/>
            <person name="Brettin T."/>
            <person name="Yasawong M."/>
            <person name="Brambilla E.M."/>
            <person name="Rohde M."/>
            <person name="Sikorski J."/>
            <person name="Goker M."/>
            <person name="Detter J.C."/>
            <person name="Woyke T."/>
            <person name="Bristow J."/>
            <person name="Eisen J.A."/>
            <person name="Markowitz V."/>
            <person name="Hugenholtz P."/>
            <person name="Kyrpides N.C."/>
            <person name="Klenk H.P."/>
        </authorList>
    </citation>
    <scope>NUCLEOTIDE SEQUENCE [LARGE SCALE GENOMIC DNA]</scope>
    <source>
        <strain evidence="3">ATCC 8368 / DSM 20162 / CCUG 35730 / CIP 100753 / JCM 10117 / KCTC 9821 / NBRC 16120 / NCIMB 702349 / NCTC 13040</strain>
    </source>
</reference>
<evidence type="ECO:0000313" key="2">
    <source>
        <dbReference type="EMBL" id="ADG77546.1"/>
    </source>
</evidence>
<dbReference type="AlphaFoldDB" id="D5UUH5"/>
<keyword evidence="1" id="KW-0472">Membrane</keyword>
<protein>
    <submittedName>
        <fullName evidence="2">Uncharacterized protein</fullName>
    </submittedName>
</protein>
<name>D5UUH5_TSUPD</name>
<dbReference type="RefSeq" id="WP_013125586.1">
    <property type="nucleotide sequence ID" value="NC_014158.1"/>
</dbReference>
<keyword evidence="1" id="KW-0812">Transmembrane</keyword>
<evidence type="ECO:0000256" key="1">
    <source>
        <dbReference type="SAM" id="Phobius"/>
    </source>
</evidence>
<organism evidence="2 3">
    <name type="scientific">Tsukamurella paurometabola (strain ATCC 8368 / DSM 20162 / CCUG 35730 / CIP 100753 / JCM 10117 / KCTC 9821 / NBRC 16120 / NCIMB 702349 / NCTC 13040)</name>
    <name type="common">Corynebacterium paurometabolum</name>
    <dbReference type="NCBI Taxonomy" id="521096"/>
    <lineage>
        <taxon>Bacteria</taxon>
        <taxon>Bacillati</taxon>
        <taxon>Actinomycetota</taxon>
        <taxon>Actinomycetes</taxon>
        <taxon>Mycobacteriales</taxon>
        <taxon>Tsukamurellaceae</taxon>
        <taxon>Tsukamurella</taxon>
    </lineage>
</organism>